<dbReference type="GO" id="GO:0004851">
    <property type="term" value="F:uroporphyrin-III C-methyltransferase activity"/>
    <property type="evidence" value="ECO:0007669"/>
    <property type="project" value="UniProtKB-EC"/>
</dbReference>
<evidence type="ECO:0000256" key="1">
    <source>
        <dbReference type="ARBA" id="ARBA00011738"/>
    </source>
</evidence>
<dbReference type="Gene3D" id="3.30.950.10">
    <property type="entry name" value="Methyltransferase, Cobalt-precorrin-4 Transmethylase, Domain 2"/>
    <property type="match status" value="1"/>
</dbReference>
<dbReference type="PANTHER" id="PTHR45790:SF3">
    <property type="entry name" value="S-ADENOSYL-L-METHIONINE-DEPENDENT UROPORPHYRINOGEN III METHYLTRANSFERASE, CHLOROPLASTIC"/>
    <property type="match status" value="1"/>
</dbReference>
<dbReference type="FunFam" id="3.40.1010.10:FF:000001">
    <property type="entry name" value="Siroheme synthase"/>
    <property type="match status" value="1"/>
</dbReference>
<dbReference type="InterPro" id="IPR014776">
    <property type="entry name" value="4pyrrole_Mease_sub2"/>
</dbReference>
<dbReference type="InterPro" id="IPR003754">
    <property type="entry name" value="4pyrrol_synth_uPrphyn_synth"/>
</dbReference>
<keyword evidence="3" id="KW-0489">Methyltransferase</keyword>
<evidence type="ECO:0000259" key="7">
    <source>
        <dbReference type="Pfam" id="PF00590"/>
    </source>
</evidence>
<name>A0A133U418_9EURY</name>
<dbReference type="InterPro" id="IPR036108">
    <property type="entry name" value="4pyrrol_syn_uPrphyn_synt_sf"/>
</dbReference>
<dbReference type="InterPro" id="IPR050161">
    <property type="entry name" value="Siro_Cobalamin_biosynth"/>
</dbReference>
<keyword evidence="10" id="KW-1185">Reference proteome</keyword>
<evidence type="ECO:0000256" key="5">
    <source>
        <dbReference type="ARBA" id="ARBA00022691"/>
    </source>
</evidence>
<gene>
    <name evidence="9" type="ORF">AKJ62_04155</name>
</gene>
<dbReference type="Pfam" id="PF00590">
    <property type="entry name" value="TP_methylase"/>
    <property type="match status" value="1"/>
</dbReference>
<dbReference type="SUPFAM" id="SSF53790">
    <property type="entry name" value="Tetrapyrrole methylase"/>
    <property type="match status" value="1"/>
</dbReference>
<dbReference type="Proteomes" id="UP000070589">
    <property type="component" value="Unassembled WGS sequence"/>
</dbReference>
<dbReference type="InterPro" id="IPR014777">
    <property type="entry name" value="4pyrrole_Mease_sub1"/>
</dbReference>
<dbReference type="GO" id="GO:0004852">
    <property type="term" value="F:uroporphyrinogen-III synthase activity"/>
    <property type="evidence" value="ECO:0007669"/>
    <property type="project" value="InterPro"/>
</dbReference>
<evidence type="ECO:0000256" key="3">
    <source>
        <dbReference type="ARBA" id="ARBA00022603"/>
    </source>
</evidence>
<keyword evidence="4" id="KW-0808">Transferase</keyword>
<dbReference type="NCBIfam" id="TIGR01469">
    <property type="entry name" value="cobA_cysG_Cterm"/>
    <property type="match status" value="1"/>
</dbReference>
<feature type="domain" description="Tetrapyrrole methylase" evidence="7">
    <location>
        <begin position="4"/>
        <end position="209"/>
    </location>
</feature>
<evidence type="ECO:0000256" key="4">
    <source>
        <dbReference type="ARBA" id="ARBA00022679"/>
    </source>
</evidence>
<dbReference type="GO" id="GO:0019354">
    <property type="term" value="P:siroheme biosynthetic process"/>
    <property type="evidence" value="ECO:0007669"/>
    <property type="project" value="InterPro"/>
</dbReference>
<dbReference type="CDD" id="cd11642">
    <property type="entry name" value="SUMT"/>
    <property type="match status" value="1"/>
</dbReference>
<sequence>MTGKVYLVGCGPGTPDLLTIRAVNVLESADVVLHDRLIDDHVLEHTKDEVEEIYVGKKAGESNKQEWINELLVSKAEEGNVVARLKNGNPVIFARGGEELQYLKEREIDVEIVPGLSAATSLAPLIGVPLTKRGVSSSLSILTGVGRGGSDPSWENVGDTGVVLMTVKNLSRVVEKLTESKMSKRTLSVLISSGSTSDERILVSQLDRIPELAEFVGIELPSILVAGEVVGELLDIKGRTFAAFRPFQRLDRTKELAMEAGGIPYVYGICKPKIPHNSNLKENISEDGDVIVFMSPTGVEVTENLIDFPEIKAIAVGNTTAKALREQGCEHITVPEKQSSDGVQQLLKENNWDALALRSAIADKSLEGALNVDAYIMEPVNVSKAINDYSNNEPDYTLLTSGGMIEILLTEAEKSGEKRNLIEKINESFVLSLGRKCSEFAESQGIRINYEFPQPSLESFFK</sequence>
<proteinExistence type="predicted"/>
<feature type="domain" description="Tetrapyrrole biosynthesis uroporphyrinogen III synthase" evidence="8">
    <location>
        <begin position="252"/>
        <end position="461"/>
    </location>
</feature>
<dbReference type="AlphaFoldDB" id="A0A133U418"/>
<dbReference type="Gene3D" id="3.40.50.10090">
    <property type="match status" value="1"/>
</dbReference>
<organism evidence="9 10">
    <name type="scientific">candidate division MSBL1 archaeon SCGC-AAA259D14</name>
    <dbReference type="NCBI Taxonomy" id="1698261"/>
    <lineage>
        <taxon>Archaea</taxon>
        <taxon>Methanobacteriati</taxon>
        <taxon>Methanobacteriota</taxon>
        <taxon>candidate division MSBL1</taxon>
    </lineage>
</organism>
<evidence type="ECO:0000313" key="9">
    <source>
        <dbReference type="EMBL" id="KXA88932.1"/>
    </source>
</evidence>
<evidence type="ECO:0000256" key="2">
    <source>
        <dbReference type="ARBA" id="ARBA00012162"/>
    </source>
</evidence>
<keyword evidence="5" id="KW-0949">S-adenosyl-L-methionine</keyword>
<reference evidence="9 10" key="1">
    <citation type="journal article" date="2016" name="Sci. Rep.">
        <title>Metabolic traits of an uncultured archaeal lineage -MSBL1- from brine pools of the Red Sea.</title>
        <authorList>
            <person name="Mwirichia R."/>
            <person name="Alam I."/>
            <person name="Rashid M."/>
            <person name="Vinu M."/>
            <person name="Ba-Alawi W."/>
            <person name="Anthony Kamau A."/>
            <person name="Kamanda Ngugi D."/>
            <person name="Goker M."/>
            <person name="Klenk H.P."/>
            <person name="Bajic V."/>
            <person name="Stingl U."/>
        </authorList>
    </citation>
    <scope>NUCLEOTIDE SEQUENCE [LARGE SCALE GENOMIC DNA]</scope>
    <source>
        <strain evidence="9">SCGC-AAA259D14</strain>
    </source>
</reference>
<comment type="caution">
    <text evidence="9">The sequence shown here is derived from an EMBL/GenBank/DDBJ whole genome shotgun (WGS) entry which is preliminary data.</text>
</comment>
<dbReference type="Gene3D" id="3.40.1010.10">
    <property type="entry name" value="Cobalt-precorrin-4 Transmethylase, Domain 1"/>
    <property type="match status" value="1"/>
</dbReference>
<dbReference type="InterPro" id="IPR035996">
    <property type="entry name" value="4pyrrol_Methylase_sf"/>
</dbReference>
<dbReference type="Pfam" id="PF02602">
    <property type="entry name" value="HEM4"/>
    <property type="match status" value="1"/>
</dbReference>
<dbReference type="EC" id="2.1.1.107" evidence="2"/>
<dbReference type="EMBL" id="LHXL01000069">
    <property type="protein sequence ID" value="KXA88932.1"/>
    <property type="molecule type" value="Genomic_DNA"/>
</dbReference>
<dbReference type="NCBIfam" id="NF004790">
    <property type="entry name" value="PRK06136.1"/>
    <property type="match status" value="1"/>
</dbReference>
<dbReference type="InterPro" id="IPR000878">
    <property type="entry name" value="4pyrrol_Mease"/>
</dbReference>
<comment type="subunit">
    <text evidence="1">Homodimer.</text>
</comment>
<dbReference type="GO" id="GO:0032259">
    <property type="term" value="P:methylation"/>
    <property type="evidence" value="ECO:0007669"/>
    <property type="project" value="UniProtKB-KW"/>
</dbReference>
<dbReference type="InterPro" id="IPR006366">
    <property type="entry name" value="CobA/CysG_C"/>
</dbReference>
<keyword evidence="6" id="KW-0627">Porphyrin biosynthesis</keyword>
<protein>
    <recommendedName>
        <fullName evidence="2">uroporphyrinogen-III C-methyltransferase</fullName>
        <ecNumber evidence="2">2.1.1.107</ecNumber>
    </recommendedName>
</protein>
<evidence type="ECO:0000259" key="8">
    <source>
        <dbReference type="Pfam" id="PF02602"/>
    </source>
</evidence>
<dbReference type="PANTHER" id="PTHR45790">
    <property type="entry name" value="SIROHEME SYNTHASE-RELATED"/>
    <property type="match status" value="1"/>
</dbReference>
<evidence type="ECO:0000256" key="6">
    <source>
        <dbReference type="ARBA" id="ARBA00023244"/>
    </source>
</evidence>
<evidence type="ECO:0000313" key="10">
    <source>
        <dbReference type="Proteomes" id="UP000070589"/>
    </source>
</evidence>
<dbReference type="SUPFAM" id="SSF69618">
    <property type="entry name" value="HemD-like"/>
    <property type="match status" value="1"/>
</dbReference>
<accession>A0A133U418</accession>